<dbReference type="HOGENOM" id="CLU_073038_0_0_11"/>
<dbReference type="EMBL" id="AP012204">
    <property type="protein sequence ID" value="BAK36322.1"/>
    <property type="molecule type" value="Genomic_DNA"/>
</dbReference>
<feature type="domain" description="Bacterial bifunctional deaminase-reductase C-terminal" evidence="4">
    <location>
        <begin position="6"/>
        <end position="222"/>
    </location>
</feature>
<evidence type="ECO:0000256" key="3">
    <source>
        <dbReference type="ARBA" id="ARBA00023002"/>
    </source>
</evidence>
<sequence length="255" mass="27280">MGHNLPKVIITTTASIDGRITLSRDARLIQPEAARRWATMKPDGADELLGSRRAEHGATVTIEGSGSFVDDDGPPIVLPNPELPESELRRDVIPRRTPLWFVVADSRGRVDWSFTGDDTTSLLILVCDATPLGYLQLLRDKGISYLNAGREQVDLEEGLAKIAATLGAHTVVADSGGTFNAALLRAGLVDEIDVVILPGLIGGTGTPSIMDGNPLGSTGLPIRTELIDAQITPTGMVRTRYRVINESGPKAEQRV</sequence>
<evidence type="ECO:0000313" key="5">
    <source>
        <dbReference type="EMBL" id="BAK36322.1"/>
    </source>
</evidence>
<dbReference type="InterPro" id="IPR024072">
    <property type="entry name" value="DHFR-like_dom_sf"/>
</dbReference>
<keyword evidence="6" id="KW-1185">Reference proteome</keyword>
<keyword evidence="3" id="KW-0560">Oxidoreductase</keyword>
<dbReference type="Proteomes" id="UP000007947">
    <property type="component" value="Chromosome"/>
</dbReference>
<reference evidence="5 6" key="1">
    <citation type="submission" date="2011-05" db="EMBL/GenBank/DDBJ databases">
        <title>Whole genome sequence of Microlunatus phosphovorus NM-1.</title>
        <authorList>
            <person name="Hosoyama A."/>
            <person name="Sasaki K."/>
            <person name="Harada T."/>
            <person name="Igarashi R."/>
            <person name="Kawakoshi A."/>
            <person name="Sasagawa M."/>
            <person name="Fukada J."/>
            <person name="Nakamura S."/>
            <person name="Katano Y."/>
            <person name="Hanada S."/>
            <person name="Kamagata Y."/>
            <person name="Nakamura N."/>
            <person name="Yamazaki S."/>
            <person name="Fujita N."/>
        </authorList>
    </citation>
    <scope>NUCLEOTIDE SEQUENCE [LARGE SCALE GENOMIC DNA]</scope>
    <source>
        <strain evidence="6">ATCC 700054 / DSM 10555 / JCM 9379 / NBRC 101784 / NCIMB 13414 / VKM Ac-1990 / NM-1</strain>
    </source>
</reference>
<dbReference type="InterPro" id="IPR002734">
    <property type="entry name" value="RibDG_C"/>
</dbReference>
<dbReference type="STRING" id="1032480.MLP_33080"/>
<dbReference type="PANTHER" id="PTHR38011:SF7">
    <property type="entry name" value="2,5-DIAMINO-6-RIBOSYLAMINO-4(3H)-PYRIMIDINONE 5'-PHOSPHATE REDUCTASE"/>
    <property type="match status" value="1"/>
</dbReference>
<comment type="pathway">
    <text evidence="1">Cofactor biosynthesis; riboflavin biosynthesis.</text>
</comment>
<evidence type="ECO:0000313" key="6">
    <source>
        <dbReference type="Proteomes" id="UP000007947"/>
    </source>
</evidence>
<dbReference type="eggNOG" id="COG1985">
    <property type="taxonomic scope" value="Bacteria"/>
</dbReference>
<evidence type="ECO:0000256" key="2">
    <source>
        <dbReference type="ARBA" id="ARBA00022857"/>
    </source>
</evidence>
<dbReference type="KEGG" id="mph:MLP_33080"/>
<keyword evidence="2" id="KW-0521">NADP</keyword>
<organism evidence="5 6">
    <name type="scientific">Microlunatus phosphovorus (strain ATCC 700054 / DSM 10555 / JCM 9379 / NBRC 101784 / NCIMB 13414 / VKM Ac-1990 / NM-1)</name>
    <dbReference type="NCBI Taxonomy" id="1032480"/>
    <lineage>
        <taxon>Bacteria</taxon>
        <taxon>Bacillati</taxon>
        <taxon>Actinomycetota</taxon>
        <taxon>Actinomycetes</taxon>
        <taxon>Propionibacteriales</taxon>
        <taxon>Propionibacteriaceae</taxon>
        <taxon>Microlunatus</taxon>
    </lineage>
</organism>
<dbReference type="Gene3D" id="3.40.430.10">
    <property type="entry name" value="Dihydrofolate Reductase, subunit A"/>
    <property type="match status" value="1"/>
</dbReference>
<proteinExistence type="predicted"/>
<dbReference type="SUPFAM" id="SSF53597">
    <property type="entry name" value="Dihydrofolate reductase-like"/>
    <property type="match status" value="1"/>
</dbReference>
<dbReference type="Pfam" id="PF01872">
    <property type="entry name" value="RibD_C"/>
    <property type="match status" value="1"/>
</dbReference>
<dbReference type="InterPro" id="IPR050765">
    <property type="entry name" value="Riboflavin_Biosynth_HTPR"/>
</dbReference>
<gene>
    <name evidence="5" type="ordered locus">MLP_33080</name>
</gene>
<dbReference type="GO" id="GO:0008703">
    <property type="term" value="F:5-amino-6-(5-phosphoribosylamino)uracil reductase activity"/>
    <property type="evidence" value="ECO:0007669"/>
    <property type="project" value="InterPro"/>
</dbReference>
<dbReference type="PANTHER" id="PTHR38011">
    <property type="entry name" value="DIHYDROFOLATE REDUCTASE FAMILY PROTEIN (AFU_ORTHOLOGUE AFUA_8G06820)"/>
    <property type="match status" value="1"/>
</dbReference>
<evidence type="ECO:0000259" key="4">
    <source>
        <dbReference type="Pfam" id="PF01872"/>
    </source>
</evidence>
<dbReference type="AlphaFoldDB" id="F5XM65"/>
<dbReference type="GO" id="GO:0009231">
    <property type="term" value="P:riboflavin biosynthetic process"/>
    <property type="evidence" value="ECO:0007669"/>
    <property type="project" value="InterPro"/>
</dbReference>
<evidence type="ECO:0000256" key="1">
    <source>
        <dbReference type="ARBA" id="ARBA00005104"/>
    </source>
</evidence>
<name>F5XM65_MICPN</name>
<accession>F5XM65</accession>
<protein>
    <recommendedName>
        <fullName evidence="4">Bacterial bifunctional deaminase-reductase C-terminal domain-containing protein</fullName>
    </recommendedName>
</protein>